<dbReference type="InterPro" id="IPR027417">
    <property type="entry name" value="P-loop_NTPase"/>
</dbReference>
<dbReference type="EMBL" id="CP007142">
    <property type="protein sequence ID" value="AJQ97544.1"/>
    <property type="molecule type" value="Genomic_DNA"/>
</dbReference>
<protein>
    <submittedName>
        <fullName evidence="7">Response regulator containing CheY-like receiver, AAA-type ATPase, and DNA-binding domain</fullName>
    </submittedName>
</protein>
<dbReference type="PANTHER" id="PTHR32071:SF57">
    <property type="entry name" value="C4-DICARBOXYLATE TRANSPORT TRANSCRIPTIONAL REGULATORY PROTEIN DCTD"/>
    <property type="match status" value="1"/>
</dbReference>
<dbReference type="GO" id="GO:0005524">
    <property type="term" value="F:ATP binding"/>
    <property type="evidence" value="ECO:0007669"/>
    <property type="project" value="UniProtKB-KW"/>
</dbReference>
<keyword evidence="3" id="KW-0805">Transcription regulation</keyword>
<dbReference type="STRING" id="1445510.YC6258_05516"/>
<feature type="domain" description="Sigma-54 factor interaction" evidence="6">
    <location>
        <begin position="118"/>
        <end position="347"/>
    </location>
</feature>
<dbReference type="InterPro" id="IPR009057">
    <property type="entry name" value="Homeodomain-like_sf"/>
</dbReference>
<dbReference type="InterPro" id="IPR003593">
    <property type="entry name" value="AAA+_ATPase"/>
</dbReference>
<dbReference type="InterPro" id="IPR058031">
    <property type="entry name" value="AAA_lid_NorR"/>
</dbReference>
<dbReference type="InterPro" id="IPR025944">
    <property type="entry name" value="Sigma_54_int_dom_CS"/>
</dbReference>
<dbReference type="PROSITE" id="PS50045">
    <property type="entry name" value="SIGMA54_INTERACT_4"/>
    <property type="match status" value="1"/>
</dbReference>
<dbReference type="InterPro" id="IPR002078">
    <property type="entry name" value="Sigma_54_int"/>
</dbReference>
<evidence type="ECO:0000313" key="7">
    <source>
        <dbReference type="EMBL" id="AJQ97544.1"/>
    </source>
</evidence>
<dbReference type="SMART" id="SM00382">
    <property type="entry name" value="AAA"/>
    <property type="match status" value="1"/>
</dbReference>
<reference evidence="7 8" key="1">
    <citation type="submission" date="2014-01" db="EMBL/GenBank/DDBJ databases">
        <title>Full genme sequencing of cellulolytic bacterium Gynuella sunshinyii YC6258T gen. nov., sp. nov.</title>
        <authorList>
            <person name="Khan H."/>
            <person name="Chung E.J."/>
            <person name="Chung Y.R."/>
        </authorList>
    </citation>
    <scope>NUCLEOTIDE SEQUENCE [LARGE SCALE GENOMIC DNA]</scope>
    <source>
        <strain evidence="7 8">YC6258</strain>
    </source>
</reference>
<dbReference type="PROSITE" id="PS00688">
    <property type="entry name" value="SIGMA54_INTERACT_3"/>
    <property type="match status" value="1"/>
</dbReference>
<dbReference type="SUPFAM" id="SSF52540">
    <property type="entry name" value="P-loop containing nucleoside triphosphate hydrolases"/>
    <property type="match status" value="1"/>
</dbReference>
<evidence type="ECO:0000313" key="8">
    <source>
        <dbReference type="Proteomes" id="UP000032266"/>
    </source>
</evidence>
<dbReference type="Gene3D" id="3.40.50.300">
    <property type="entry name" value="P-loop containing nucleotide triphosphate hydrolases"/>
    <property type="match status" value="1"/>
</dbReference>
<evidence type="ECO:0000256" key="1">
    <source>
        <dbReference type="ARBA" id="ARBA00022741"/>
    </source>
</evidence>
<keyword evidence="1" id="KW-0547">Nucleotide-binding</keyword>
<dbReference type="GO" id="GO:0006355">
    <property type="term" value="P:regulation of DNA-templated transcription"/>
    <property type="evidence" value="ECO:0007669"/>
    <property type="project" value="InterPro"/>
</dbReference>
<dbReference type="InterPro" id="IPR002197">
    <property type="entry name" value="HTH_Fis"/>
</dbReference>
<dbReference type="FunFam" id="3.40.50.300:FF:000006">
    <property type="entry name" value="DNA-binding transcriptional regulator NtrC"/>
    <property type="match status" value="1"/>
</dbReference>
<dbReference type="PRINTS" id="PR01590">
    <property type="entry name" value="HTHFIS"/>
</dbReference>
<evidence type="ECO:0000256" key="2">
    <source>
        <dbReference type="ARBA" id="ARBA00022840"/>
    </source>
</evidence>
<keyword evidence="2" id="KW-0067">ATP-binding</keyword>
<dbReference type="AlphaFoldDB" id="A0A0C5W4K8"/>
<dbReference type="CDD" id="cd00009">
    <property type="entry name" value="AAA"/>
    <property type="match status" value="1"/>
</dbReference>
<keyword evidence="4 7" id="KW-0238">DNA-binding</keyword>
<organism evidence="7 8">
    <name type="scientific">Gynuella sunshinyii YC6258</name>
    <dbReference type="NCBI Taxonomy" id="1445510"/>
    <lineage>
        <taxon>Bacteria</taxon>
        <taxon>Pseudomonadati</taxon>
        <taxon>Pseudomonadota</taxon>
        <taxon>Gammaproteobacteria</taxon>
        <taxon>Oceanospirillales</taxon>
        <taxon>Saccharospirillaceae</taxon>
        <taxon>Gynuella</taxon>
    </lineage>
</organism>
<dbReference type="RefSeq" id="WP_052830567.1">
    <property type="nucleotide sequence ID" value="NZ_CP007142.1"/>
</dbReference>
<keyword evidence="8" id="KW-1185">Reference proteome</keyword>
<dbReference type="InterPro" id="IPR025943">
    <property type="entry name" value="Sigma_54_int_dom_ATP-bd_2"/>
</dbReference>
<dbReference type="PROSITE" id="PS00676">
    <property type="entry name" value="SIGMA54_INTERACT_2"/>
    <property type="match status" value="1"/>
</dbReference>
<gene>
    <name evidence="7" type="ORF">YC6258_05516</name>
</gene>
<dbReference type="SUPFAM" id="SSF46689">
    <property type="entry name" value="Homeodomain-like"/>
    <property type="match status" value="1"/>
</dbReference>
<keyword evidence="5" id="KW-0804">Transcription</keyword>
<dbReference type="Pfam" id="PF25601">
    <property type="entry name" value="AAA_lid_14"/>
    <property type="match status" value="1"/>
</dbReference>
<dbReference type="Proteomes" id="UP000032266">
    <property type="component" value="Chromosome"/>
</dbReference>
<dbReference type="Pfam" id="PF00158">
    <property type="entry name" value="Sigma54_activat"/>
    <property type="match status" value="1"/>
</dbReference>
<name>A0A0C5W4K8_9GAMM</name>
<evidence type="ECO:0000256" key="5">
    <source>
        <dbReference type="ARBA" id="ARBA00023163"/>
    </source>
</evidence>
<dbReference type="HOGENOM" id="CLU_000445_0_7_6"/>
<dbReference type="Pfam" id="PF02954">
    <property type="entry name" value="HTH_8"/>
    <property type="match status" value="1"/>
</dbReference>
<accession>A0A0C5W4K8</accession>
<dbReference type="KEGG" id="gsn:YC6258_05516"/>
<evidence type="ECO:0000259" key="6">
    <source>
        <dbReference type="PROSITE" id="PS50045"/>
    </source>
</evidence>
<dbReference type="PANTHER" id="PTHR32071">
    <property type="entry name" value="TRANSCRIPTIONAL REGULATORY PROTEIN"/>
    <property type="match status" value="1"/>
</dbReference>
<dbReference type="GO" id="GO:0043565">
    <property type="term" value="F:sequence-specific DNA binding"/>
    <property type="evidence" value="ECO:0007669"/>
    <property type="project" value="InterPro"/>
</dbReference>
<proteinExistence type="predicted"/>
<evidence type="ECO:0000256" key="4">
    <source>
        <dbReference type="ARBA" id="ARBA00023125"/>
    </source>
</evidence>
<sequence>MTQKLVRLVRLFFTAEQQIILDALTRLDIDVIQSDRPIADTIPNLIVEDQQGRLPDIHALDDHYLFHVAFCQSRRQIPGATTIEYPTDPIILANCIRQWLRDSGYESSLQSPIPGLSLIGRSEVFLQLVQLIHQMAEYDAPVLLKGKTGTGKEVAARAIHYLSPRQNKPFIAVNCGAYNDDLFIAELYGHERGAFTDAKQKRLGLVEQAQGGTLFFDEIDSLSLKSQVSLLRFMQDREFRPLGSEKIRQADVRLIAASNRPLEEWVHQGRFRDDLLFRLDILGLNLPTLSERTEDIPLLAEYFMNQFSRQYQKPEKYLHADTISWMMDYDWPGNIRELENYIHRVFLLSPTEEIRVTHPKGEPEIFVSKYMKHESEVCSKKNEKLASEPNGSETLQLFSAAKDQAVELFERNYIDQALRVAGGNIAKAARMAGKERRTFGRLVKKYGIDSNNYHR</sequence>
<dbReference type="Gene3D" id="1.10.8.60">
    <property type="match status" value="1"/>
</dbReference>
<evidence type="ECO:0000256" key="3">
    <source>
        <dbReference type="ARBA" id="ARBA00023015"/>
    </source>
</evidence>
<dbReference type="OrthoDB" id="9804019at2"/>
<dbReference type="Gene3D" id="1.10.10.60">
    <property type="entry name" value="Homeodomain-like"/>
    <property type="match status" value="1"/>
</dbReference>